<reference evidence="1 2" key="1">
    <citation type="submission" date="2014-04" db="EMBL/GenBank/DDBJ databases">
        <authorList>
            <consortium name="DOE Joint Genome Institute"/>
            <person name="Kuo A."/>
            <person name="Tarkka M."/>
            <person name="Buscot F."/>
            <person name="Kohler A."/>
            <person name="Nagy L.G."/>
            <person name="Floudas D."/>
            <person name="Copeland A."/>
            <person name="Barry K.W."/>
            <person name="Cichocki N."/>
            <person name="Veneault-Fourrey C."/>
            <person name="LaButti K."/>
            <person name="Lindquist E.A."/>
            <person name="Lipzen A."/>
            <person name="Lundell T."/>
            <person name="Morin E."/>
            <person name="Murat C."/>
            <person name="Sun H."/>
            <person name="Tunlid A."/>
            <person name="Henrissat B."/>
            <person name="Grigoriev I.V."/>
            <person name="Hibbett D.S."/>
            <person name="Martin F."/>
            <person name="Nordberg H.P."/>
            <person name="Cantor M.N."/>
            <person name="Hua S.X."/>
        </authorList>
    </citation>
    <scope>NUCLEOTIDE SEQUENCE [LARGE SCALE GENOMIC DNA]</scope>
    <source>
        <strain evidence="1 2">F 1598</strain>
    </source>
</reference>
<gene>
    <name evidence="1" type="ORF">PILCRDRAFT_16677</name>
</gene>
<protein>
    <submittedName>
        <fullName evidence="1">Uncharacterized protein</fullName>
    </submittedName>
</protein>
<dbReference type="AlphaFoldDB" id="A0A0C3ADG8"/>
<proteinExistence type="predicted"/>
<name>A0A0C3ADG8_PILCF</name>
<reference evidence="2" key="2">
    <citation type="submission" date="2015-01" db="EMBL/GenBank/DDBJ databases">
        <title>Evolutionary Origins and Diversification of the Mycorrhizal Mutualists.</title>
        <authorList>
            <consortium name="DOE Joint Genome Institute"/>
            <consortium name="Mycorrhizal Genomics Consortium"/>
            <person name="Kohler A."/>
            <person name="Kuo A."/>
            <person name="Nagy L.G."/>
            <person name="Floudas D."/>
            <person name="Copeland A."/>
            <person name="Barry K.W."/>
            <person name="Cichocki N."/>
            <person name="Veneault-Fourrey C."/>
            <person name="LaButti K."/>
            <person name="Lindquist E.A."/>
            <person name="Lipzen A."/>
            <person name="Lundell T."/>
            <person name="Morin E."/>
            <person name="Murat C."/>
            <person name="Riley R."/>
            <person name="Ohm R."/>
            <person name="Sun H."/>
            <person name="Tunlid A."/>
            <person name="Henrissat B."/>
            <person name="Grigoriev I.V."/>
            <person name="Hibbett D.S."/>
            <person name="Martin F."/>
        </authorList>
    </citation>
    <scope>NUCLEOTIDE SEQUENCE [LARGE SCALE GENOMIC DNA]</scope>
    <source>
        <strain evidence="2">F 1598</strain>
    </source>
</reference>
<evidence type="ECO:0000313" key="1">
    <source>
        <dbReference type="EMBL" id="KIM71838.1"/>
    </source>
</evidence>
<dbReference type="Proteomes" id="UP000054166">
    <property type="component" value="Unassembled WGS sequence"/>
</dbReference>
<dbReference type="InParanoid" id="A0A0C3ADG8"/>
<evidence type="ECO:0000313" key="2">
    <source>
        <dbReference type="Proteomes" id="UP000054166"/>
    </source>
</evidence>
<accession>A0A0C3ADG8</accession>
<keyword evidence="2" id="KW-1185">Reference proteome</keyword>
<dbReference type="HOGENOM" id="CLU_2688708_0_0_1"/>
<dbReference type="EMBL" id="KN833201">
    <property type="protein sequence ID" value="KIM71838.1"/>
    <property type="molecule type" value="Genomic_DNA"/>
</dbReference>
<sequence length="74" mass="8527">MVNLTITENVKVMEIGDDKENDDSDKVEGGLRKKASKKKVPIYESNTDKNTHIQELHEEWTCMKPESVCHNTYC</sequence>
<organism evidence="1 2">
    <name type="scientific">Piloderma croceum (strain F 1598)</name>
    <dbReference type="NCBI Taxonomy" id="765440"/>
    <lineage>
        <taxon>Eukaryota</taxon>
        <taxon>Fungi</taxon>
        <taxon>Dikarya</taxon>
        <taxon>Basidiomycota</taxon>
        <taxon>Agaricomycotina</taxon>
        <taxon>Agaricomycetes</taxon>
        <taxon>Agaricomycetidae</taxon>
        <taxon>Atheliales</taxon>
        <taxon>Atheliaceae</taxon>
        <taxon>Piloderma</taxon>
    </lineage>
</organism>